<dbReference type="Pfam" id="PF05257">
    <property type="entry name" value="CHAP"/>
    <property type="match status" value="1"/>
</dbReference>
<comment type="caution">
    <text evidence="3">The sequence shown here is derived from an EMBL/GenBank/DDBJ whole genome shotgun (WGS) entry which is preliminary data.</text>
</comment>
<keyword evidence="1" id="KW-0732">Signal</keyword>
<dbReference type="Proteomes" id="UP000076400">
    <property type="component" value="Unassembled WGS sequence"/>
</dbReference>
<proteinExistence type="predicted"/>
<dbReference type="OrthoDB" id="7279151at2"/>
<evidence type="ECO:0000313" key="4">
    <source>
        <dbReference type="Proteomes" id="UP000076400"/>
    </source>
</evidence>
<dbReference type="Gene3D" id="3.90.1720.10">
    <property type="entry name" value="endopeptidase domain like (from Nostoc punctiforme)"/>
    <property type="match status" value="1"/>
</dbReference>
<evidence type="ECO:0000256" key="1">
    <source>
        <dbReference type="SAM" id="SignalP"/>
    </source>
</evidence>
<dbReference type="PROSITE" id="PS50911">
    <property type="entry name" value="CHAP"/>
    <property type="match status" value="1"/>
</dbReference>
<name>A0A154WBZ2_9PROT</name>
<gene>
    <name evidence="3" type="ORF">AUP43_05865</name>
</gene>
<dbReference type="InterPro" id="IPR007921">
    <property type="entry name" value="CHAP_dom"/>
</dbReference>
<dbReference type="RefSeq" id="WP_067553651.1">
    <property type="nucleotide sequence ID" value="NZ_LPXN01000079.1"/>
</dbReference>
<protein>
    <recommendedName>
        <fullName evidence="2">Peptidase C51 domain-containing protein</fullName>
    </recommendedName>
</protein>
<sequence>MRVAAIIFFSALLAACAQPPQQQRPTAEAPVEMVAHSMQVAHSPLRPYPNLDEFLQCVPFARQVSGIEIYGDAWTWWDKAQGHYDRGNRPEVGAVLALERTSRMRYGHVGVVAAIQDSRRILVTHANWGGDSSTRGKVHARQPVVDVSPNNDWSEVRLMNTQGTFGAVYPAHGFIYQRPTLADARGQR</sequence>
<dbReference type="SUPFAM" id="SSF54001">
    <property type="entry name" value="Cysteine proteinases"/>
    <property type="match status" value="1"/>
</dbReference>
<feature type="chain" id="PRO_5007602361" description="Peptidase C51 domain-containing protein" evidence="1">
    <location>
        <begin position="18"/>
        <end position="188"/>
    </location>
</feature>
<dbReference type="PROSITE" id="PS51257">
    <property type="entry name" value="PROKAR_LIPOPROTEIN"/>
    <property type="match status" value="1"/>
</dbReference>
<dbReference type="InterPro" id="IPR038765">
    <property type="entry name" value="Papain-like_cys_pep_sf"/>
</dbReference>
<evidence type="ECO:0000259" key="2">
    <source>
        <dbReference type="PROSITE" id="PS50911"/>
    </source>
</evidence>
<dbReference type="EMBL" id="LPXN01000079">
    <property type="protein sequence ID" value="KZD11010.1"/>
    <property type="molecule type" value="Genomic_DNA"/>
</dbReference>
<dbReference type="STRING" id="580166.AUP43_05865"/>
<feature type="domain" description="Peptidase C51" evidence="2">
    <location>
        <begin position="32"/>
        <end position="160"/>
    </location>
</feature>
<feature type="signal peptide" evidence="1">
    <location>
        <begin position="1"/>
        <end position="17"/>
    </location>
</feature>
<dbReference type="AlphaFoldDB" id="A0A154WBZ2"/>
<evidence type="ECO:0000313" key="3">
    <source>
        <dbReference type="EMBL" id="KZD11010.1"/>
    </source>
</evidence>
<accession>A0A154WBZ2</accession>
<reference evidence="3 4" key="1">
    <citation type="submission" date="2015-12" db="EMBL/GenBank/DDBJ databases">
        <title>Genome sequence of Oceanibaculum pacificum MCCC 1A02656.</title>
        <authorList>
            <person name="Lu L."/>
            <person name="Lai Q."/>
            <person name="Shao Z."/>
            <person name="Qian P."/>
        </authorList>
    </citation>
    <scope>NUCLEOTIDE SEQUENCE [LARGE SCALE GENOMIC DNA]</scope>
    <source>
        <strain evidence="3 4">MCCC 1A02656</strain>
    </source>
</reference>
<organism evidence="3 4">
    <name type="scientific">Oceanibaculum pacificum</name>
    <dbReference type="NCBI Taxonomy" id="580166"/>
    <lineage>
        <taxon>Bacteria</taxon>
        <taxon>Pseudomonadati</taxon>
        <taxon>Pseudomonadota</taxon>
        <taxon>Alphaproteobacteria</taxon>
        <taxon>Rhodospirillales</taxon>
        <taxon>Oceanibaculaceae</taxon>
        <taxon>Oceanibaculum</taxon>
    </lineage>
</organism>
<keyword evidence="4" id="KW-1185">Reference proteome</keyword>